<protein>
    <submittedName>
        <fullName evidence="1">Uncharacterized protein</fullName>
    </submittedName>
</protein>
<accession>A0A0L6V0D2</accession>
<comment type="caution">
    <text evidence="1">The sequence shown here is derived from an EMBL/GenBank/DDBJ whole genome shotgun (WGS) entry which is preliminary data.</text>
</comment>
<evidence type="ECO:0000313" key="1">
    <source>
        <dbReference type="EMBL" id="KNZ53585.1"/>
    </source>
</evidence>
<dbReference type="VEuPathDB" id="FungiDB:VP01_3196g1"/>
<dbReference type="EMBL" id="LAVV01008164">
    <property type="protein sequence ID" value="KNZ53585.1"/>
    <property type="molecule type" value="Genomic_DNA"/>
</dbReference>
<evidence type="ECO:0000313" key="2">
    <source>
        <dbReference type="Proteomes" id="UP000037035"/>
    </source>
</evidence>
<gene>
    <name evidence="1" type="ORF">VP01_3196g1</name>
</gene>
<sequence>MQKLPGRFFCYSNLSQKVIQPSFDAQSLCIRHSDCAKTSRYANRWSLDDSLAGAFCISTADSQAIILFRGSVVVSEPDPARCGAPFVLECQKHISEVDMCNMNNNNYVDRDLLTGNGMQDVSRLDWGNIVSQAGMENRLSLVIRLLCYWEKWWKGIIIIFWNQGGVRDITHDTGVNSGAPAWNKYLYCSNMASFCVEKLLKQKLTKKNSGSSPVEIQRFSSLLSDLIVHKSTLSSLSINKILLTRLNSAIPFIINSLQLRLNHLDSAQLVSISALSPIGEKINHQHQMNPFGQSFPSLCIVPCLLLNLLEILSFTSIHSPFLIFHPLQQKSIKEGSHQIQHLHTKLEEPFLTDKLVVLVVVLCSNNFALEVLKLKQSELVEKTTQNKKQPNVTCHLVFIDCSWCFMVRVHHCKKKLTQLPEVDMQIVPGRFCCYSKLSPRVIQRSFDANSLCRLQIYCSKPSTYASRWSFDGSLAGACCMSTAGIKIKRGSEEGKRRRLRVPTIGSGFEILVVVEKHQEELLKIKYKYYIRFARVFFRVLHV</sequence>
<name>A0A0L6V0D2_9BASI</name>
<dbReference type="AlphaFoldDB" id="A0A0L6V0D2"/>
<dbReference type="Proteomes" id="UP000037035">
    <property type="component" value="Unassembled WGS sequence"/>
</dbReference>
<keyword evidence="2" id="KW-1185">Reference proteome</keyword>
<reference evidence="1 2" key="1">
    <citation type="submission" date="2015-08" db="EMBL/GenBank/DDBJ databases">
        <title>Next Generation Sequencing and Analysis of the Genome of Puccinia sorghi L Schw, the Causal Agent of Maize Common Rust.</title>
        <authorList>
            <person name="Rochi L."/>
            <person name="Burguener G."/>
            <person name="Darino M."/>
            <person name="Turjanski A."/>
            <person name="Kreff E."/>
            <person name="Dieguez M.J."/>
            <person name="Sacco F."/>
        </authorList>
    </citation>
    <scope>NUCLEOTIDE SEQUENCE [LARGE SCALE GENOMIC DNA]</scope>
    <source>
        <strain evidence="1 2">RO10H11247</strain>
    </source>
</reference>
<organism evidence="1 2">
    <name type="scientific">Puccinia sorghi</name>
    <dbReference type="NCBI Taxonomy" id="27349"/>
    <lineage>
        <taxon>Eukaryota</taxon>
        <taxon>Fungi</taxon>
        <taxon>Dikarya</taxon>
        <taxon>Basidiomycota</taxon>
        <taxon>Pucciniomycotina</taxon>
        <taxon>Pucciniomycetes</taxon>
        <taxon>Pucciniales</taxon>
        <taxon>Pucciniaceae</taxon>
        <taxon>Puccinia</taxon>
    </lineage>
</organism>
<proteinExistence type="predicted"/>